<evidence type="ECO:0008006" key="3">
    <source>
        <dbReference type="Google" id="ProtNLM"/>
    </source>
</evidence>
<protein>
    <recommendedName>
        <fullName evidence="3">MULE transposase domain-containing protein</fullName>
    </recommendedName>
</protein>
<organism evidence="1 2">
    <name type="scientific">Spodoptera exigua</name>
    <name type="common">Beet armyworm</name>
    <name type="synonym">Noctua fulgens</name>
    <dbReference type="NCBI Taxonomy" id="7107"/>
    <lineage>
        <taxon>Eukaryota</taxon>
        <taxon>Metazoa</taxon>
        <taxon>Ecdysozoa</taxon>
        <taxon>Arthropoda</taxon>
        <taxon>Hexapoda</taxon>
        <taxon>Insecta</taxon>
        <taxon>Pterygota</taxon>
        <taxon>Neoptera</taxon>
        <taxon>Endopterygota</taxon>
        <taxon>Lepidoptera</taxon>
        <taxon>Glossata</taxon>
        <taxon>Ditrysia</taxon>
        <taxon>Noctuoidea</taxon>
        <taxon>Noctuidae</taxon>
        <taxon>Amphipyrinae</taxon>
        <taxon>Spodoptera</taxon>
    </lineage>
</organism>
<name>A0A835GUS0_SPOEX</name>
<proteinExistence type="predicted"/>
<gene>
    <name evidence="1" type="ORF">HW555_000456</name>
</gene>
<sequence length="561" mass="64720">VHITEMLDLLRRDVNNTIDFENVEHMNDTTCRYWTGLTVLNFLSILTCKPQLSNICKKPKTALGMYLIKIRTGEPFRRIASLFRLSTYTVCQYVKKTQNNDIGLLTSLGFSVHKPETLDVGETQLFTIKANKSRLVTLCRWVIELVNGRFKRDFKGSPLILNENRSTVPLVFVLCTNKDKTTYNKIFDLINEYFCDNDIVINVKYCMMDFEITAIQCARQNLENIMVKCCSFHFGQIIYRKIQSSGLAKLYGTDYSFSLEIKCLMALSFLPHSTIPQYFKVWEENCSEKSALIAKWFAENYVVGKNGKLPQIPPSLWSCHDLNHLKLPRTQNNVEAWHHRLNSIVDKRSPGFYELSTILLAEMNIVEGKIQCILNGEPSAKQKKICTKKNVNIETILRNFEMYTELDLLKAIATSRNLMSDFRICAAILNDFHPLIIDRSDAQAILDRAMQRLNLPNYLGDYVLEHQLNRRQASFIRIDDARLPQINIFPVMEMSDLIFFSIGVYQIKQARSYYGEHIRANGTFSVEISENLEITDVPGITSSHETVLLRGRIRSRHQSNK</sequence>
<keyword evidence="2" id="KW-1185">Reference proteome</keyword>
<feature type="non-terminal residue" evidence="1">
    <location>
        <position position="561"/>
    </location>
</feature>
<feature type="non-terminal residue" evidence="1">
    <location>
        <position position="1"/>
    </location>
</feature>
<reference evidence="1" key="1">
    <citation type="submission" date="2020-08" db="EMBL/GenBank/DDBJ databases">
        <title>Spodoptera exigua strain:BAW_Kor-Di-RS1 Genome sequencing and assembly.</title>
        <authorList>
            <person name="Kim J."/>
            <person name="Nam H.Y."/>
            <person name="Kwon M."/>
            <person name="Choi J.H."/>
            <person name="Cho S.R."/>
            <person name="Kim G.-H."/>
        </authorList>
    </citation>
    <scope>NUCLEOTIDE SEQUENCE</scope>
    <source>
        <strain evidence="1">BAW_Kor-Di-RS1</strain>
        <tissue evidence="1">Whole-body</tissue>
    </source>
</reference>
<dbReference type="EMBL" id="JACKWZ010000003">
    <property type="protein sequence ID" value="KAF9424317.1"/>
    <property type="molecule type" value="Genomic_DNA"/>
</dbReference>
<comment type="caution">
    <text evidence="1">The sequence shown here is derived from an EMBL/GenBank/DDBJ whole genome shotgun (WGS) entry which is preliminary data.</text>
</comment>
<dbReference type="Proteomes" id="UP000648187">
    <property type="component" value="Unassembled WGS sequence"/>
</dbReference>
<dbReference type="AlphaFoldDB" id="A0A835GUS0"/>
<accession>A0A835GUS0</accession>
<evidence type="ECO:0000313" key="1">
    <source>
        <dbReference type="EMBL" id="KAF9424317.1"/>
    </source>
</evidence>
<evidence type="ECO:0000313" key="2">
    <source>
        <dbReference type="Proteomes" id="UP000648187"/>
    </source>
</evidence>